<evidence type="ECO:0000256" key="9">
    <source>
        <dbReference type="SAM" id="SignalP"/>
    </source>
</evidence>
<evidence type="ECO:0000256" key="2">
    <source>
        <dbReference type="ARBA" id="ARBA00004613"/>
    </source>
</evidence>
<comment type="function">
    <text evidence="1">Plays an important role in the regulation of interdigestive gastrointestinal motility and indirectly causes rhythmic contraction of duodenal and colonic smooth muscle.</text>
</comment>
<evidence type="ECO:0000259" key="10">
    <source>
        <dbReference type="Pfam" id="PF04643"/>
    </source>
</evidence>
<comment type="similarity">
    <text evidence="3">Belongs to the motilin family.</text>
</comment>
<proteinExistence type="inferred from homology"/>
<dbReference type="GeneTree" id="ENSGT00390000000489"/>
<keyword evidence="5" id="KW-0964">Secreted</keyword>
<dbReference type="Proteomes" id="UP000002279">
    <property type="component" value="Chromosome 7"/>
</dbReference>
<accession>F6RWA6</accession>
<dbReference type="Ensembl" id="ENSOANT00000031359.2">
    <property type="protein sequence ID" value="ENSOANP00000027559.2"/>
    <property type="gene ID" value="ENSOANG00000021641.2"/>
</dbReference>
<dbReference type="PANTHER" id="PTHR14156">
    <property type="entry name" value="MOTILIN"/>
    <property type="match status" value="1"/>
</dbReference>
<reference evidence="12" key="3">
    <citation type="submission" date="2025-09" db="UniProtKB">
        <authorList>
            <consortium name="Ensembl"/>
        </authorList>
    </citation>
    <scope>IDENTIFICATION</scope>
    <source>
        <strain evidence="12">Glennie</strain>
    </source>
</reference>
<dbReference type="FunCoup" id="F6RWA6">
    <property type="interactions" value="311"/>
</dbReference>
<feature type="domain" description="Motilin/ghrelin-associated peptide" evidence="10">
    <location>
        <begin position="64"/>
        <end position="111"/>
    </location>
</feature>
<dbReference type="STRING" id="9258.ENSOANP00000027559"/>
<evidence type="ECO:0000256" key="6">
    <source>
        <dbReference type="ARBA" id="ARBA00022685"/>
    </source>
</evidence>
<reference evidence="12 13" key="1">
    <citation type="journal article" date="2008" name="Nature">
        <title>Genome analysis of the platypus reveals unique signatures of evolution.</title>
        <authorList>
            <person name="Warren W.C."/>
            <person name="Hillier L.W."/>
            <person name="Marshall Graves J.A."/>
            <person name="Birney E."/>
            <person name="Ponting C.P."/>
            <person name="Grutzner F."/>
            <person name="Belov K."/>
            <person name="Miller W."/>
            <person name="Clarke L."/>
            <person name="Chinwalla A.T."/>
            <person name="Yang S.P."/>
            <person name="Heger A."/>
            <person name="Locke D.P."/>
            <person name="Miethke P."/>
            <person name="Waters P.D."/>
            <person name="Veyrunes F."/>
            <person name="Fulton L."/>
            <person name="Fulton B."/>
            <person name="Graves T."/>
            <person name="Wallis J."/>
            <person name="Puente X.S."/>
            <person name="Lopez-Otin C."/>
            <person name="Ordonez G.R."/>
            <person name="Eichler E.E."/>
            <person name="Chen L."/>
            <person name="Cheng Z."/>
            <person name="Deakin J.E."/>
            <person name="Alsop A."/>
            <person name="Thompson K."/>
            <person name="Kirby P."/>
            <person name="Papenfuss A.T."/>
            <person name="Wakefield M.J."/>
            <person name="Olender T."/>
            <person name="Lancet D."/>
            <person name="Huttley G.A."/>
            <person name="Smit A.F."/>
            <person name="Pask A."/>
            <person name="Temple-Smith P."/>
            <person name="Batzer M.A."/>
            <person name="Walker J.A."/>
            <person name="Konkel M.K."/>
            <person name="Harris R.S."/>
            <person name="Whittington C.M."/>
            <person name="Wong E.S."/>
            <person name="Gemmell N.J."/>
            <person name="Buschiazzo E."/>
            <person name="Vargas Jentzsch I.M."/>
            <person name="Merkel A."/>
            <person name="Schmitz J."/>
            <person name="Zemann A."/>
            <person name="Churakov G."/>
            <person name="Kriegs J.O."/>
            <person name="Brosius J."/>
            <person name="Murchison E.P."/>
            <person name="Sachidanandam R."/>
            <person name="Smith C."/>
            <person name="Hannon G.J."/>
            <person name="Tsend-Ayush E."/>
            <person name="McMillan D."/>
            <person name="Attenborough R."/>
            <person name="Rens W."/>
            <person name="Ferguson-Smith M."/>
            <person name="Lefevre C.M."/>
            <person name="Sharp J.A."/>
            <person name="Nicholas K.R."/>
            <person name="Ray D.A."/>
            <person name="Kube M."/>
            <person name="Reinhardt R."/>
            <person name="Pringle T.H."/>
            <person name="Taylor J."/>
            <person name="Jones R.C."/>
            <person name="Nixon B."/>
            <person name="Dacheux J.L."/>
            <person name="Niwa H."/>
            <person name="Sekita Y."/>
            <person name="Huang X."/>
            <person name="Stark A."/>
            <person name="Kheradpour P."/>
            <person name="Kellis M."/>
            <person name="Flicek P."/>
            <person name="Chen Y."/>
            <person name="Webber C."/>
            <person name="Hardison R."/>
            <person name="Nelson J."/>
            <person name="Hallsworth-Pepin K."/>
            <person name="Delehaunty K."/>
            <person name="Markovic C."/>
            <person name="Minx P."/>
            <person name="Feng Y."/>
            <person name="Kremitzki C."/>
            <person name="Mitreva M."/>
            <person name="Glasscock J."/>
            <person name="Wylie T."/>
            <person name="Wohldmann P."/>
            <person name="Thiru P."/>
            <person name="Nhan M.N."/>
            <person name="Pohl C.S."/>
            <person name="Smith S.M."/>
            <person name="Hou S."/>
            <person name="Nefedov M."/>
            <person name="de Jong P.J."/>
            <person name="Renfree M.B."/>
            <person name="Mardis E.R."/>
            <person name="Wilson R.K."/>
        </authorList>
    </citation>
    <scope>NUCLEOTIDE SEQUENCE [LARGE SCALE GENOMIC DNA]</scope>
    <source>
        <strain evidence="12 13">Glennie</strain>
    </source>
</reference>
<dbReference type="OMA" id="VPIFTHS"/>
<dbReference type="PANTHER" id="PTHR14156:SF0">
    <property type="entry name" value="PROMOTILIN"/>
    <property type="match status" value="1"/>
</dbReference>
<protein>
    <recommendedName>
        <fullName evidence="4">Promotilin</fullName>
    </recommendedName>
</protein>
<dbReference type="GO" id="GO:0005179">
    <property type="term" value="F:hormone activity"/>
    <property type="evidence" value="ECO:0007669"/>
    <property type="project" value="UniProtKB-KW"/>
</dbReference>
<keyword evidence="13" id="KW-1185">Reference proteome</keyword>
<keyword evidence="7" id="KW-0372">Hormone</keyword>
<evidence type="ECO:0000256" key="1">
    <source>
        <dbReference type="ARBA" id="ARBA00002044"/>
    </source>
</evidence>
<feature type="region of interest" description="Disordered" evidence="8">
    <location>
        <begin position="35"/>
        <end position="67"/>
    </location>
</feature>
<dbReference type="Bgee" id="ENSOANG00000021641">
    <property type="expression patterns" value="Expressed in brain and 2 other cell types or tissues"/>
</dbReference>
<feature type="chain" id="PRO_5028459464" description="Promotilin" evidence="9">
    <location>
        <begin position="23"/>
        <end position="111"/>
    </location>
</feature>
<dbReference type="Pfam" id="PF04643">
    <property type="entry name" value="Motilin_assoc"/>
    <property type="match status" value="1"/>
</dbReference>
<keyword evidence="6" id="KW-0165">Cleavage on pair of basic residues</keyword>
<feature type="domain" description="Motilin/ghrelin" evidence="11">
    <location>
        <begin position="24"/>
        <end position="51"/>
    </location>
</feature>
<evidence type="ECO:0000256" key="5">
    <source>
        <dbReference type="ARBA" id="ARBA00022525"/>
    </source>
</evidence>
<feature type="signal peptide" evidence="9">
    <location>
        <begin position="1"/>
        <end position="22"/>
    </location>
</feature>
<dbReference type="GO" id="GO:0031788">
    <property type="term" value="F:motilin receptor binding"/>
    <property type="evidence" value="ECO:0000318"/>
    <property type="project" value="GO_Central"/>
</dbReference>
<evidence type="ECO:0000256" key="7">
    <source>
        <dbReference type="ARBA" id="ARBA00022702"/>
    </source>
</evidence>
<dbReference type="Pfam" id="PF04644">
    <property type="entry name" value="Motilin_ghrelin"/>
    <property type="match status" value="1"/>
</dbReference>
<dbReference type="InParanoid" id="F6RWA6"/>
<evidence type="ECO:0000256" key="4">
    <source>
        <dbReference type="ARBA" id="ARBA00013909"/>
    </source>
</evidence>
<keyword evidence="9" id="KW-0732">Signal</keyword>
<dbReference type="AlphaFoldDB" id="F6RWA6"/>
<dbReference type="HOGENOM" id="CLU_154278_0_0_1"/>
<reference evidence="12" key="2">
    <citation type="submission" date="2025-08" db="UniProtKB">
        <authorList>
            <consortium name="Ensembl"/>
        </authorList>
    </citation>
    <scope>IDENTIFICATION</scope>
    <source>
        <strain evidence="12">Glennie</strain>
    </source>
</reference>
<organism evidence="12 13">
    <name type="scientific">Ornithorhynchus anatinus</name>
    <name type="common">Duckbill platypus</name>
    <dbReference type="NCBI Taxonomy" id="9258"/>
    <lineage>
        <taxon>Eukaryota</taxon>
        <taxon>Metazoa</taxon>
        <taxon>Chordata</taxon>
        <taxon>Craniata</taxon>
        <taxon>Vertebrata</taxon>
        <taxon>Euteleostomi</taxon>
        <taxon>Mammalia</taxon>
        <taxon>Monotremata</taxon>
        <taxon>Ornithorhynchidae</taxon>
        <taxon>Ornithorhynchus</taxon>
    </lineage>
</organism>
<name>F6RWA6_ORNAN</name>
<evidence type="ECO:0000259" key="11">
    <source>
        <dbReference type="Pfam" id="PF04644"/>
    </source>
</evidence>
<dbReference type="InterPro" id="IPR006737">
    <property type="entry name" value="Motilin_assoc"/>
</dbReference>
<sequence length="111" mass="12412">MVSRKAVAFLLVVSVAAMMAEGFIPIFTHSDVQRMQERERNKGQKKSLTVQQRSEQGGLRTLAEPNGEEEGEIIQLAAPVEIGLRMNSRQLAKYRGILEELIMEALLSTQN</sequence>
<evidence type="ECO:0000256" key="3">
    <source>
        <dbReference type="ARBA" id="ARBA00006473"/>
    </source>
</evidence>
<evidence type="ECO:0000313" key="13">
    <source>
        <dbReference type="Proteomes" id="UP000002279"/>
    </source>
</evidence>
<evidence type="ECO:0000256" key="8">
    <source>
        <dbReference type="SAM" id="MobiDB-lite"/>
    </source>
</evidence>
<dbReference type="InterPro" id="IPR006738">
    <property type="entry name" value="Motilin_ghrelin"/>
</dbReference>
<feature type="compositionally biased region" description="Polar residues" evidence="8">
    <location>
        <begin position="46"/>
        <end position="55"/>
    </location>
</feature>
<dbReference type="InterPro" id="IPR015662">
    <property type="entry name" value="Promotilin"/>
</dbReference>
<dbReference type="eggNOG" id="ENOG502SS7F">
    <property type="taxonomic scope" value="Eukaryota"/>
</dbReference>
<evidence type="ECO:0000313" key="12">
    <source>
        <dbReference type="Ensembl" id="ENSOANP00000027559.2"/>
    </source>
</evidence>
<comment type="subcellular location">
    <subcellularLocation>
        <location evidence="2">Secreted</location>
    </subcellularLocation>
</comment>
<dbReference type="GO" id="GO:0005576">
    <property type="term" value="C:extracellular region"/>
    <property type="evidence" value="ECO:0007669"/>
    <property type="project" value="UniProtKB-SubCell"/>
</dbReference>
<gene>
    <name evidence="12" type="primary">MLN</name>
</gene>